<evidence type="ECO:0000256" key="1">
    <source>
        <dbReference type="SAM" id="SignalP"/>
    </source>
</evidence>
<feature type="chain" id="PRO_5005836253" evidence="1">
    <location>
        <begin position="28"/>
        <end position="314"/>
    </location>
</feature>
<proteinExistence type="predicted"/>
<dbReference type="Proteomes" id="UP000037931">
    <property type="component" value="Unassembled WGS sequence"/>
</dbReference>
<sequence length="314" mass="33789" precursor="true">MQRVSHRGARCWLPALLTLPYCTLSFALNTASIVPTVSSPDCLEYQVVGVCYWLRCTNFGCSVKTSAKVRHYVPDAVVSSYSSTGDNPWTEVRALSAPTSGAQGGGSGTTNSSRENSLSVFKNVDVIGHPGIAAFNAFASGSGYTCEGTGTPYMPHFLSTLDPIGWRHGIPESVFPQSLVPGMREVGSRLSMNLWGNVYPRSGFLHQPDDYKASAVMAQRAGDIVTRPGQVHVYRPLLALAKPGYWPAGELRESDALTGKWQQLTPTASASCATFPEPGIHQQAPDGAYAWSLWRPYSCCKQEGQTFLGSTGGQ</sequence>
<dbReference type="OrthoDB" id="8435546at2"/>
<evidence type="ECO:0000313" key="3">
    <source>
        <dbReference type="Proteomes" id="UP000037931"/>
    </source>
</evidence>
<dbReference type="InterPro" id="IPR009649">
    <property type="entry name" value="TraU"/>
</dbReference>
<name>A0A0M9GER8_9PSED</name>
<dbReference type="AlphaFoldDB" id="A0A0M9GER8"/>
<keyword evidence="1" id="KW-0732">Signal</keyword>
<dbReference type="STRING" id="50340.PF66_04188"/>
<dbReference type="EMBL" id="JSYZ01000016">
    <property type="protein sequence ID" value="KPA89336.1"/>
    <property type="molecule type" value="Genomic_DNA"/>
</dbReference>
<keyword evidence="3" id="KW-1185">Reference proteome</keyword>
<feature type="signal peptide" evidence="1">
    <location>
        <begin position="1"/>
        <end position="27"/>
    </location>
</feature>
<dbReference type="InterPro" id="IPR026331">
    <property type="entry name" value="PFL_4710"/>
</dbReference>
<dbReference type="NCBIfam" id="TIGR03756">
    <property type="entry name" value="conj_TIGR03756"/>
    <property type="match status" value="1"/>
</dbReference>
<gene>
    <name evidence="2" type="ORF">PF66_04188</name>
</gene>
<protein>
    <submittedName>
        <fullName evidence="2">Integrating conjugative element protein, PFL_4710 family</fullName>
    </submittedName>
</protein>
<dbReference type="PATRIC" id="fig|50340.43.peg.1491"/>
<dbReference type="Pfam" id="PF06834">
    <property type="entry name" value="TraU"/>
    <property type="match status" value="1"/>
</dbReference>
<dbReference type="RefSeq" id="WP_054063686.1">
    <property type="nucleotide sequence ID" value="NZ_JSYZ01000016.1"/>
</dbReference>
<reference evidence="2 3" key="1">
    <citation type="journal article" date="2015" name="PLoS ONE">
        <title>Rice-Infecting Pseudomonas Genomes Are Highly Accessorized and Harbor Multiple Putative Virulence Mechanisms to Cause Sheath Brown Rot.</title>
        <authorList>
            <person name="Quibod I.L."/>
            <person name="Grande G."/>
            <person name="Oreiro E.G."/>
            <person name="Borja F.N."/>
            <person name="Dossa G.S."/>
            <person name="Mauleon R."/>
            <person name="Cruz C.V."/>
            <person name="Oliva R."/>
        </authorList>
    </citation>
    <scope>NUCLEOTIDE SEQUENCE [LARGE SCALE GENOMIC DNA]</scope>
    <source>
        <strain evidence="2 3">IRRI 6609</strain>
    </source>
</reference>
<evidence type="ECO:0000313" key="2">
    <source>
        <dbReference type="EMBL" id="KPA89336.1"/>
    </source>
</evidence>
<organism evidence="2 3">
    <name type="scientific">Pseudomonas asplenii</name>
    <dbReference type="NCBI Taxonomy" id="53407"/>
    <lineage>
        <taxon>Bacteria</taxon>
        <taxon>Pseudomonadati</taxon>
        <taxon>Pseudomonadota</taxon>
        <taxon>Gammaproteobacteria</taxon>
        <taxon>Pseudomonadales</taxon>
        <taxon>Pseudomonadaceae</taxon>
        <taxon>Pseudomonas</taxon>
    </lineage>
</organism>
<comment type="caution">
    <text evidence="2">The sequence shown here is derived from an EMBL/GenBank/DDBJ whole genome shotgun (WGS) entry which is preliminary data.</text>
</comment>
<accession>A0A0M9GER8</accession>